<dbReference type="SUPFAM" id="SSF52402">
    <property type="entry name" value="Adenine nucleotide alpha hydrolases-like"/>
    <property type="match status" value="1"/>
</dbReference>
<dbReference type="PANTHER" id="PTHR43686">
    <property type="entry name" value="SULFURTRANSFERASE-RELATED"/>
    <property type="match status" value="1"/>
</dbReference>
<dbReference type="GO" id="GO:0008033">
    <property type="term" value="P:tRNA processing"/>
    <property type="evidence" value="ECO:0007669"/>
    <property type="project" value="InterPro"/>
</dbReference>
<evidence type="ECO:0000313" key="3">
    <source>
        <dbReference type="EMBL" id="HET97352.1"/>
    </source>
</evidence>
<comment type="caution">
    <text evidence="3">The sequence shown here is derived from an EMBL/GenBank/DDBJ whole genome shotgun (WGS) entry which is preliminary data.</text>
</comment>
<dbReference type="AlphaFoldDB" id="A0A7C2XLN1"/>
<feature type="domain" description="tRNA(Ile)-lysidine/2-thiocytidine synthase N-terminal" evidence="2">
    <location>
        <begin position="112"/>
        <end position="247"/>
    </location>
</feature>
<reference evidence="3" key="1">
    <citation type="journal article" date="2020" name="mSystems">
        <title>Genome- and Community-Level Interaction Insights into Carbon Utilization and Element Cycling Functions of Hydrothermarchaeota in Hydrothermal Sediment.</title>
        <authorList>
            <person name="Zhou Z."/>
            <person name="Liu Y."/>
            <person name="Xu W."/>
            <person name="Pan J."/>
            <person name="Luo Z.H."/>
            <person name="Li M."/>
        </authorList>
    </citation>
    <scope>NUCLEOTIDE SEQUENCE [LARGE SCALE GENOMIC DNA]</scope>
    <source>
        <strain evidence="3">SpSt-1224</strain>
    </source>
</reference>
<name>A0A7C2XLN1_9BACT</name>
<dbReference type="InterPro" id="IPR014729">
    <property type="entry name" value="Rossmann-like_a/b/a_fold"/>
</dbReference>
<dbReference type="EMBL" id="DSDS01000031">
    <property type="protein sequence ID" value="HET97352.1"/>
    <property type="molecule type" value="Genomic_DNA"/>
</dbReference>
<dbReference type="PANTHER" id="PTHR43686:SF1">
    <property type="entry name" value="AMINOTRAN_5 DOMAIN-CONTAINING PROTEIN"/>
    <property type="match status" value="1"/>
</dbReference>
<sequence length="277" mass="30818">MGAPSEPAANPPPINDPGLIPPEINRLIGRAMHQYRMLADGDQVMIAVSGGIDSLVLCRLLDLWRRKAPIHYELLAVHLDMGFAGYRPRAELYGTWGPGQPPSGPLAGTSAAVQAQLEKLGLPYYIEETPFGPEAMEAEAAKNCCYHCSTRRRTRLFELAREKECNKLALGHHQEDIIETFLLNLLYGGNLSTMVPNQRLFDGRLRMIRPLALLDKTMIRRLGQLFAVEPVANPCPLTDNSKRHEMRNLLAAITGNDPRRRASIFAALGNVRTDYLL</sequence>
<dbReference type="GO" id="GO:0016740">
    <property type="term" value="F:transferase activity"/>
    <property type="evidence" value="ECO:0007669"/>
    <property type="project" value="UniProtKB-KW"/>
</dbReference>
<dbReference type="Proteomes" id="UP000885986">
    <property type="component" value="Unassembled WGS sequence"/>
</dbReference>
<dbReference type="Pfam" id="PF01171">
    <property type="entry name" value="ATP_bind_3"/>
    <property type="match status" value="1"/>
</dbReference>
<evidence type="ECO:0000256" key="1">
    <source>
        <dbReference type="ARBA" id="ARBA00022679"/>
    </source>
</evidence>
<protein>
    <submittedName>
        <fullName evidence="3">tRNA 2-thiocytidine(32) synthetase TtcA</fullName>
    </submittedName>
</protein>
<organism evidence="3">
    <name type="scientific">Desulfurivibrio alkaliphilus</name>
    <dbReference type="NCBI Taxonomy" id="427923"/>
    <lineage>
        <taxon>Bacteria</taxon>
        <taxon>Pseudomonadati</taxon>
        <taxon>Thermodesulfobacteriota</taxon>
        <taxon>Desulfobulbia</taxon>
        <taxon>Desulfobulbales</taxon>
        <taxon>Desulfobulbaceae</taxon>
        <taxon>Desulfurivibrio</taxon>
    </lineage>
</organism>
<gene>
    <name evidence="3" type="ORF">ENN98_01350</name>
</gene>
<dbReference type="PIRSF" id="PIRSF004976">
    <property type="entry name" value="ATPase_YdaO"/>
    <property type="match status" value="1"/>
</dbReference>
<dbReference type="Gene3D" id="3.40.50.620">
    <property type="entry name" value="HUPs"/>
    <property type="match status" value="1"/>
</dbReference>
<accession>A0A7C2XLN1</accession>
<proteinExistence type="predicted"/>
<keyword evidence="1" id="KW-0808">Transferase</keyword>
<dbReference type="InterPro" id="IPR011063">
    <property type="entry name" value="TilS/TtcA_N"/>
</dbReference>
<dbReference type="InterPro" id="IPR035107">
    <property type="entry name" value="tRNA_thiolation_TtcA_Ctu1"/>
</dbReference>
<evidence type="ECO:0000259" key="2">
    <source>
        <dbReference type="Pfam" id="PF01171"/>
    </source>
</evidence>